<dbReference type="InterPro" id="IPR058240">
    <property type="entry name" value="rSAM_sf"/>
</dbReference>
<dbReference type="InterPro" id="IPR006638">
    <property type="entry name" value="Elp3/MiaA/NifB-like_rSAM"/>
</dbReference>
<evidence type="ECO:0000256" key="2">
    <source>
        <dbReference type="ARBA" id="ARBA00022485"/>
    </source>
</evidence>
<dbReference type="Proteomes" id="UP000322025">
    <property type="component" value="Unassembled WGS sequence"/>
</dbReference>
<gene>
    <name evidence="8" type="ORF">FNY66_09740</name>
</gene>
<evidence type="ECO:0000259" key="7">
    <source>
        <dbReference type="PROSITE" id="PS51918"/>
    </source>
</evidence>
<dbReference type="CDD" id="cd01335">
    <property type="entry name" value="Radical_SAM"/>
    <property type="match status" value="1"/>
</dbReference>
<accession>A0A5M9I0A6</accession>
<evidence type="ECO:0000256" key="4">
    <source>
        <dbReference type="ARBA" id="ARBA00022723"/>
    </source>
</evidence>
<dbReference type="AlphaFoldDB" id="A0A5M9I0A6"/>
<evidence type="ECO:0000256" key="5">
    <source>
        <dbReference type="ARBA" id="ARBA00023004"/>
    </source>
</evidence>
<name>A0A5M9I0A6_9FIRM</name>
<dbReference type="PROSITE" id="PS51918">
    <property type="entry name" value="RADICAL_SAM"/>
    <property type="match status" value="1"/>
</dbReference>
<dbReference type="GO" id="GO:0046872">
    <property type="term" value="F:metal ion binding"/>
    <property type="evidence" value="ECO:0007669"/>
    <property type="project" value="UniProtKB-KW"/>
</dbReference>
<dbReference type="Gene3D" id="3.20.20.70">
    <property type="entry name" value="Aldolase class I"/>
    <property type="match status" value="1"/>
</dbReference>
<dbReference type="SUPFAM" id="SSF102114">
    <property type="entry name" value="Radical SAM enzymes"/>
    <property type="match status" value="1"/>
</dbReference>
<proteinExistence type="predicted"/>
<organism evidence="8 9">
    <name type="scientific">Mediterraneibacter catenae</name>
    <dbReference type="NCBI Taxonomy" id="2594882"/>
    <lineage>
        <taxon>Bacteria</taxon>
        <taxon>Bacillati</taxon>
        <taxon>Bacillota</taxon>
        <taxon>Clostridia</taxon>
        <taxon>Lachnospirales</taxon>
        <taxon>Lachnospiraceae</taxon>
        <taxon>Mediterraneibacter</taxon>
    </lineage>
</organism>
<evidence type="ECO:0000256" key="6">
    <source>
        <dbReference type="ARBA" id="ARBA00023014"/>
    </source>
</evidence>
<dbReference type="InterPro" id="IPR050377">
    <property type="entry name" value="Radical_SAM_PqqE_MftC-like"/>
</dbReference>
<keyword evidence="3" id="KW-0949">S-adenosyl-L-methionine</keyword>
<feature type="domain" description="Radical SAM core" evidence="7">
    <location>
        <begin position="21"/>
        <end position="240"/>
    </location>
</feature>
<dbReference type="NCBIfam" id="TIGR04085">
    <property type="entry name" value="rSAM_more_4Fe4S"/>
    <property type="match status" value="1"/>
</dbReference>
<keyword evidence="5" id="KW-0408">Iron</keyword>
<keyword evidence="6" id="KW-0411">Iron-sulfur</keyword>
<evidence type="ECO:0000313" key="8">
    <source>
        <dbReference type="EMBL" id="KAA8501179.1"/>
    </source>
</evidence>
<dbReference type="InterPro" id="IPR017200">
    <property type="entry name" value="PqqE-like"/>
</dbReference>
<dbReference type="GO" id="GO:0051539">
    <property type="term" value="F:4 iron, 4 sulfur cluster binding"/>
    <property type="evidence" value="ECO:0007669"/>
    <property type="project" value="UniProtKB-KW"/>
</dbReference>
<keyword evidence="2" id="KW-0004">4Fe-4S</keyword>
<reference evidence="8 9" key="1">
    <citation type="submission" date="2019-07" db="EMBL/GenBank/DDBJ databases">
        <authorList>
            <person name="Wongkuna S."/>
            <person name="Scaria J."/>
        </authorList>
    </citation>
    <scope>NUCLEOTIDE SEQUENCE [LARGE SCALE GENOMIC DNA]</scope>
    <source>
        <strain evidence="8 9">SW178</strain>
    </source>
</reference>
<keyword evidence="9" id="KW-1185">Reference proteome</keyword>
<dbReference type="SFLD" id="SFLDG01067">
    <property type="entry name" value="SPASM/twitch_domain_containing"/>
    <property type="match status" value="1"/>
</dbReference>
<dbReference type="EMBL" id="VMSO01000011">
    <property type="protein sequence ID" value="KAA8501179.1"/>
    <property type="molecule type" value="Genomic_DNA"/>
</dbReference>
<dbReference type="Pfam" id="PF04055">
    <property type="entry name" value="Radical_SAM"/>
    <property type="match status" value="1"/>
</dbReference>
<dbReference type="PIRSF" id="PIRSF037420">
    <property type="entry name" value="PQQ_syn_pqqE"/>
    <property type="match status" value="1"/>
</dbReference>
<dbReference type="InterPro" id="IPR007197">
    <property type="entry name" value="rSAM"/>
</dbReference>
<dbReference type="SFLD" id="SFLDS00029">
    <property type="entry name" value="Radical_SAM"/>
    <property type="match status" value="1"/>
</dbReference>
<dbReference type="OrthoDB" id="9782387at2"/>
<protein>
    <submittedName>
        <fullName evidence="8">Radical SAM protein</fullName>
    </submittedName>
</protein>
<dbReference type="RefSeq" id="WP_150311005.1">
    <property type="nucleotide sequence ID" value="NZ_VMSO01000011.1"/>
</dbReference>
<dbReference type="PANTHER" id="PTHR11228">
    <property type="entry name" value="RADICAL SAM DOMAIN PROTEIN"/>
    <property type="match status" value="1"/>
</dbReference>
<dbReference type="SMART" id="SM00729">
    <property type="entry name" value="Elp3"/>
    <property type="match status" value="1"/>
</dbReference>
<evidence type="ECO:0000313" key="9">
    <source>
        <dbReference type="Proteomes" id="UP000322025"/>
    </source>
</evidence>
<evidence type="ECO:0000256" key="1">
    <source>
        <dbReference type="ARBA" id="ARBA00001966"/>
    </source>
</evidence>
<dbReference type="InterPro" id="IPR013785">
    <property type="entry name" value="Aldolase_TIM"/>
</dbReference>
<dbReference type="InterPro" id="IPR023885">
    <property type="entry name" value="4Fe4S-binding_SPASM_dom"/>
</dbReference>
<evidence type="ECO:0000256" key="3">
    <source>
        <dbReference type="ARBA" id="ARBA00022691"/>
    </source>
</evidence>
<dbReference type="SFLD" id="SFLDG01386">
    <property type="entry name" value="main_SPASM_domain-containing"/>
    <property type="match status" value="1"/>
</dbReference>
<dbReference type="GO" id="GO:0003824">
    <property type="term" value="F:catalytic activity"/>
    <property type="evidence" value="ECO:0007669"/>
    <property type="project" value="InterPro"/>
</dbReference>
<comment type="caution">
    <text evidence="8">The sequence shown here is derived from an EMBL/GenBank/DDBJ whole genome shotgun (WGS) entry which is preliminary data.</text>
</comment>
<comment type="cofactor">
    <cofactor evidence="1">
        <name>[4Fe-4S] cluster</name>
        <dbReference type="ChEBI" id="CHEBI:49883"/>
    </cofactor>
</comment>
<sequence length="367" mass="41977">MRDIEKEITLERAMIRRAAAAQRPINSSLELLPLCNMNCDMCYIRLSRTEMERTGRMHTADEWIRLGEEMAQSGVLFLLLTGGEPLMFPDFRRLYLELRRRGMILTVNTNGTLLDEEWAEFIGENKPRRINITLYGADDEAYRKLCHYPGGFEKALNAIRLLRERGVDVKINGSVTKENYKDMAAIYRIGQELDVPVHIDTYMLPGIHESDKSFDEQSRLNPEDAAAAEIEVMKNEMGQEFFQQYACAILSRLEEEDAVYPAGVSCMAGNCSFTVNWQGELRPCVSLSEPAVRVFETGFETAWREVSRRTKAFRLNQKCTTCRLRAVCKTCVASAKLETGKYDAAPEYLCRYAKEYAMRIKEKAKCG</sequence>
<keyword evidence="4" id="KW-0479">Metal-binding</keyword>
<dbReference type="PANTHER" id="PTHR11228:SF7">
    <property type="entry name" value="PQQA PEPTIDE CYCLASE"/>
    <property type="match status" value="1"/>
</dbReference>